<dbReference type="PANTHER" id="PTHR11851">
    <property type="entry name" value="METALLOPROTEASE"/>
    <property type="match status" value="1"/>
</dbReference>
<dbReference type="SUPFAM" id="SSF63411">
    <property type="entry name" value="LuxS/MPP-like metallohydrolase"/>
    <property type="match status" value="2"/>
</dbReference>
<proteinExistence type="predicted"/>
<evidence type="ECO:0000313" key="4">
    <source>
        <dbReference type="EMBL" id="GCL42667.1"/>
    </source>
</evidence>
<accession>A0A480ACF8</accession>
<feature type="domain" description="Peptidase M16 N-terminal" evidence="2">
    <location>
        <begin position="127"/>
        <end position="240"/>
    </location>
</feature>
<evidence type="ECO:0000259" key="3">
    <source>
        <dbReference type="Pfam" id="PF05193"/>
    </source>
</evidence>
<dbReference type="InterPro" id="IPR007863">
    <property type="entry name" value="Peptidase_M16_C"/>
</dbReference>
<sequence length="533" mass="60362">MKFEVLFHADSQSRRKEEFENVSLRKARLKKLKIEKIGMLRFDLKNKKFQFSRGQRFVFTLVVVVACFFVNLNFSWAGTTAKYYNELKFPPVSAVKLPKYERYVLKNGLVVYLMEDHELPLVSGMALVRTGSRWEAAQKAGLAGLVGSTLRSGGTQKHSADELNEILEQRAASVETDMGESVGSVGFEALKEDLEMAFGLFTEVLREPAFAQDKLDLEKTQIRGDISRRNDSPNSIASREFKKLIYGKKSPYARTVEYATLDQISRDDLLKFYQQYFHPNNLILGIVGDFNPEKMRSLIQSKFGDWKPSPEITKTQLPQVTQANLGGVYFVNQPQLTQSSVLIGHLGGKFNNPDYPALDVMNGILNGFGGRLFNELRSRQGLAYSVYGLWNPRFDYPGMFIAGGQTRTETTVQFIKSLQTEIKRLQTENVTTKELNNAKDSTLNSFVFNFENPSQTLSRLMRYEYYGYPADFLFRYQKAVNSTTVADVKRVAQKYLKPENLVTLVVGNQTGIKQPLTNLATKVTTIDITIPGS</sequence>
<dbReference type="Pfam" id="PF00675">
    <property type="entry name" value="Peptidase_M16"/>
    <property type="match status" value="1"/>
</dbReference>
<keyword evidence="1" id="KW-0812">Transmembrane</keyword>
<dbReference type="Pfam" id="PF05193">
    <property type="entry name" value="Peptidase_M16_C"/>
    <property type="match status" value="1"/>
</dbReference>
<evidence type="ECO:0000259" key="2">
    <source>
        <dbReference type="Pfam" id="PF00675"/>
    </source>
</evidence>
<dbReference type="Gene3D" id="3.30.830.10">
    <property type="entry name" value="Metalloenzyme, LuxS/M16 peptidase-like"/>
    <property type="match status" value="2"/>
</dbReference>
<keyword evidence="1" id="KW-1133">Transmembrane helix</keyword>
<protein>
    <submittedName>
        <fullName evidence="4">Peptidase M16 domain-containing protein</fullName>
    </submittedName>
</protein>
<feature type="transmembrane region" description="Helical" evidence="1">
    <location>
        <begin position="57"/>
        <end position="76"/>
    </location>
</feature>
<keyword evidence="1" id="KW-0472">Membrane</keyword>
<evidence type="ECO:0000313" key="5">
    <source>
        <dbReference type="Proteomes" id="UP000299367"/>
    </source>
</evidence>
<gene>
    <name evidence="4" type="ORF">NIES80_23740</name>
</gene>
<name>A0A480ACF8_9CYAN</name>
<dbReference type="EMBL" id="BJCF01000024">
    <property type="protein sequence ID" value="GCL42667.1"/>
    <property type="molecule type" value="Genomic_DNA"/>
</dbReference>
<feature type="domain" description="Peptidase M16 C-terminal" evidence="3">
    <location>
        <begin position="264"/>
        <end position="440"/>
    </location>
</feature>
<comment type="caution">
    <text evidence="4">The sequence shown here is derived from an EMBL/GenBank/DDBJ whole genome shotgun (WGS) entry which is preliminary data.</text>
</comment>
<dbReference type="GO" id="GO:0046872">
    <property type="term" value="F:metal ion binding"/>
    <property type="evidence" value="ECO:0007669"/>
    <property type="project" value="InterPro"/>
</dbReference>
<dbReference type="AlphaFoldDB" id="A0A480ACF8"/>
<organism evidence="4 5">
    <name type="scientific">Dolichospermum planctonicum</name>
    <dbReference type="NCBI Taxonomy" id="136072"/>
    <lineage>
        <taxon>Bacteria</taxon>
        <taxon>Bacillati</taxon>
        <taxon>Cyanobacteriota</taxon>
        <taxon>Cyanophyceae</taxon>
        <taxon>Nostocales</taxon>
        <taxon>Aphanizomenonaceae</taxon>
        <taxon>Dolichospermum</taxon>
    </lineage>
</organism>
<dbReference type="InterPro" id="IPR050361">
    <property type="entry name" value="MPP/UQCRC_Complex"/>
</dbReference>
<dbReference type="Proteomes" id="UP000299367">
    <property type="component" value="Unassembled WGS sequence"/>
</dbReference>
<reference evidence="5" key="1">
    <citation type="submission" date="2019-02" db="EMBL/GenBank/DDBJ databases">
        <title>Draft genome sequence of Dolichospermum planctonicum NIES-80.</title>
        <authorList>
            <person name="Yamaguchi H."/>
            <person name="Suzuki S."/>
            <person name="Kawachi M."/>
        </authorList>
    </citation>
    <scope>NUCLEOTIDE SEQUENCE [LARGE SCALE GENOMIC DNA]</scope>
    <source>
        <strain evidence="5">NIES-80</strain>
    </source>
</reference>
<evidence type="ECO:0000256" key="1">
    <source>
        <dbReference type="SAM" id="Phobius"/>
    </source>
</evidence>
<dbReference type="PANTHER" id="PTHR11851:SF225">
    <property type="entry name" value="NON-PEPTIDASE HOMOLOG YMXG"/>
    <property type="match status" value="1"/>
</dbReference>
<dbReference type="InterPro" id="IPR011765">
    <property type="entry name" value="Pept_M16_N"/>
</dbReference>
<dbReference type="InterPro" id="IPR011249">
    <property type="entry name" value="Metalloenz_LuxS/M16"/>
</dbReference>